<accession>A0A1I1LVX0</accession>
<organism evidence="1 2">
    <name type="scientific">Parapedobacter composti</name>
    <dbReference type="NCBI Taxonomy" id="623281"/>
    <lineage>
        <taxon>Bacteria</taxon>
        <taxon>Pseudomonadati</taxon>
        <taxon>Bacteroidota</taxon>
        <taxon>Sphingobacteriia</taxon>
        <taxon>Sphingobacteriales</taxon>
        <taxon>Sphingobacteriaceae</taxon>
        <taxon>Parapedobacter</taxon>
    </lineage>
</organism>
<sequence length="72" mass="8491">MSILLHKNFKKICWLKEKDTENHVSLFSPHLFYIARCIFVITKSILPMLGKDLSQLKIQKVWLNKSESQTET</sequence>
<dbReference type="Proteomes" id="UP000199577">
    <property type="component" value="Unassembled WGS sequence"/>
</dbReference>
<dbReference type="EMBL" id="FOLL01000024">
    <property type="protein sequence ID" value="SFC77284.1"/>
    <property type="molecule type" value="Genomic_DNA"/>
</dbReference>
<name>A0A1I1LVX0_9SPHI</name>
<evidence type="ECO:0000313" key="2">
    <source>
        <dbReference type="Proteomes" id="UP000199577"/>
    </source>
</evidence>
<reference evidence="1 2" key="1">
    <citation type="submission" date="2016-10" db="EMBL/GenBank/DDBJ databases">
        <authorList>
            <person name="de Groot N.N."/>
        </authorList>
    </citation>
    <scope>NUCLEOTIDE SEQUENCE [LARGE SCALE GENOMIC DNA]</scope>
    <source>
        <strain evidence="1 2">DSM 22900</strain>
    </source>
</reference>
<gene>
    <name evidence="1" type="ORF">SAMN05421747_12439</name>
</gene>
<keyword evidence="2" id="KW-1185">Reference proteome</keyword>
<protein>
    <submittedName>
        <fullName evidence="1">Uncharacterized protein</fullName>
    </submittedName>
</protein>
<evidence type="ECO:0000313" key="1">
    <source>
        <dbReference type="EMBL" id="SFC77284.1"/>
    </source>
</evidence>
<dbReference type="AlphaFoldDB" id="A0A1I1LVX0"/>
<proteinExistence type="predicted"/>